<evidence type="ECO:0000256" key="2">
    <source>
        <dbReference type="ARBA" id="ARBA00022737"/>
    </source>
</evidence>
<comment type="caution">
    <text evidence="4">The sequence shown here is derived from an EMBL/GenBank/DDBJ whole genome shotgun (WGS) entry which is preliminary data.</text>
</comment>
<keyword evidence="5" id="KW-1185">Reference proteome</keyword>
<keyword evidence="2" id="KW-0677">Repeat</keyword>
<reference evidence="4" key="1">
    <citation type="submission" date="2021-08" db="EMBL/GenBank/DDBJ databases">
        <title>WGS assembly of Ceratopteris richardii.</title>
        <authorList>
            <person name="Marchant D.B."/>
            <person name="Chen G."/>
            <person name="Jenkins J."/>
            <person name="Shu S."/>
            <person name="Leebens-Mack J."/>
            <person name="Grimwood J."/>
            <person name="Schmutz J."/>
            <person name="Soltis P."/>
            <person name="Soltis D."/>
            <person name="Chen Z.-H."/>
        </authorList>
    </citation>
    <scope>NUCLEOTIDE SEQUENCE</scope>
    <source>
        <strain evidence="4">Whitten #5841</strain>
        <tissue evidence="4">Leaf</tissue>
    </source>
</reference>
<dbReference type="PANTHER" id="PTHR46093:SF9">
    <property type="entry name" value="DCD DOMAIN-CONTAINING PROTEIN"/>
    <property type="match status" value="1"/>
</dbReference>
<organism evidence="4 5">
    <name type="scientific">Ceratopteris richardii</name>
    <name type="common">Triangle waterfern</name>
    <dbReference type="NCBI Taxonomy" id="49495"/>
    <lineage>
        <taxon>Eukaryota</taxon>
        <taxon>Viridiplantae</taxon>
        <taxon>Streptophyta</taxon>
        <taxon>Embryophyta</taxon>
        <taxon>Tracheophyta</taxon>
        <taxon>Polypodiopsida</taxon>
        <taxon>Polypodiidae</taxon>
        <taxon>Polypodiales</taxon>
        <taxon>Pteridineae</taxon>
        <taxon>Pteridaceae</taxon>
        <taxon>Parkerioideae</taxon>
        <taxon>Ceratopteris</taxon>
    </lineage>
</organism>
<feature type="compositionally biased region" description="Basic and acidic residues" evidence="3">
    <location>
        <begin position="331"/>
        <end position="342"/>
    </location>
</feature>
<protein>
    <submittedName>
        <fullName evidence="4">Uncharacterized protein</fullName>
    </submittedName>
</protein>
<evidence type="ECO:0000256" key="3">
    <source>
        <dbReference type="SAM" id="MobiDB-lite"/>
    </source>
</evidence>
<dbReference type="Gene3D" id="2.120.10.80">
    <property type="entry name" value="Kelch-type beta propeller"/>
    <property type="match status" value="3"/>
</dbReference>
<name>A0A8T2Q3B1_CERRI</name>
<dbReference type="InterPro" id="IPR006652">
    <property type="entry name" value="Kelch_1"/>
</dbReference>
<gene>
    <name evidence="4" type="ORF">KP509_38G025100</name>
</gene>
<evidence type="ECO:0000313" key="4">
    <source>
        <dbReference type="EMBL" id="KAH7278116.1"/>
    </source>
</evidence>
<dbReference type="SUPFAM" id="SSF117281">
    <property type="entry name" value="Kelch motif"/>
    <property type="match status" value="2"/>
</dbReference>
<dbReference type="InterPro" id="IPR015915">
    <property type="entry name" value="Kelch-typ_b-propeller"/>
</dbReference>
<proteinExistence type="predicted"/>
<dbReference type="OrthoDB" id="10251809at2759"/>
<feature type="region of interest" description="Disordered" evidence="3">
    <location>
        <begin position="466"/>
        <end position="490"/>
    </location>
</feature>
<sequence length="524" mass="57419">MKWEKVNLKVEATGRGRRGGTAGPGNRWGHTCNALKRGRFLYVFGGYGNQDDRQTNEVHVFDTVKQSWSKPMVKGTPPSPRDSHTCTTVGTSLYVFGGTDGRSVLQDLYILDTVTNTWGKPKVNGEIPAPREGHSAALIGTNIFIFGGCGRSLDDEEDIYFNDLHMLDTVRLQWSKVDTKGKPPVPRDSHTCSTYESKLIVLGGEDSSNSLLGDVQILDTSTMEWRELQTAGEVLTPRAGHAAVTIGKLIFVFGGFSDNRKLFSDLHMLDLGTGMWSKVAVDGKGPSPRFSLAGDCVMGGFLVFIGGCNDNLVALDDMYYLDTEMQSEKSQSEKSEKFSMRKELKRKRQETQSLRSPVSEKGTVSAIVAAMNPSVDATNLSSLALLSHPGPSLRSSFYDFKPSEERVFEAKITNVFHYGYTIESVVDGKPLRGLLFCYKPGFANAAHAYLTKKKLDLNGGISLTKQNQSADSRLDKTNLPETSASTDSASAHNACYRETQLMDPTCITDHPQHLVVNATGQLVS</sequence>
<dbReference type="Proteomes" id="UP000825935">
    <property type="component" value="Chromosome 38"/>
</dbReference>
<dbReference type="SMART" id="SM00612">
    <property type="entry name" value="Kelch"/>
    <property type="match status" value="4"/>
</dbReference>
<dbReference type="EMBL" id="CM035443">
    <property type="protein sequence ID" value="KAH7278116.1"/>
    <property type="molecule type" value="Genomic_DNA"/>
</dbReference>
<evidence type="ECO:0000256" key="1">
    <source>
        <dbReference type="ARBA" id="ARBA00022441"/>
    </source>
</evidence>
<dbReference type="PANTHER" id="PTHR46093">
    <property type="entry name" value="ACYL-COA-BINDING DOMAIN-CONTAINING PROTEIN 5"/>
    <property type="match status" value="1"/>
</dbReference>
<accession>A0A8T2Q3B1</accession>
<dbReference type="OMA" id="SHTWIFP"/>
<feature type="region of interest" description="Disordered" evidence="3">
    <location>
        <begin position="331"/>
        <end position="358"/>
    </location>
</feature>
<feature type="compositionally biased region" description="Polar residues" evidence="3">
    <location>
        <begin position="479"/>
        <end position="490"/>
    </location>
</feature>
<dbReference type="Pfam" id="PF24681">
    <property type="entry name" value="Kelch_KLHDC2_KLHL20_DRC7"/>
    <property type="match status" value="1"/>
</dbReference>
<dbReference type="AlphaFoldDB" id="A0A8T2Q3B1"/>
<evidence type="ECO:0000313" key="5">
    <source>
        <dbReference type="Proteomes" id="UP000825935"/>
    </source>
</evidence>
<keyword evidence="1" id="KW-0880">Kelch repeat</keyword>